<comment type="caution">
    <text evidence="8">The sequence shown here is derived from an EMBL/GenBank/DDBJ whole genome shotgun (WGS) entry which is preliminary data.</text>
</comment>
<keyword evidence="5 8" id="KW-0560">Oxidoreductase</keyword>
<dbReference type="Gene3D" id="3.90.180.10">
    <property type="entry name" value="Medium-chain alcohol dehydrogenases, catalytic domain"/>
    <property type="match status" value="1"/>
</dbReference>
<dbReference type="GeneID" id="78412821"/>
<gene>
    <name evidence="8" type="ORF">HMPREF0444_0841</name>
</gene>
<evidence type="ECO:0000256" key="4">
    <source>
        <dbReference type="ARBA" id="ARBA00022833"/>
    </source>
</evidence>
<protein>
    <submittedName>
        <fullName evidence="8">GroES-like protein</fullName>
        <ecNumber evidence="8">1.1.1.1</ecNumber>
    </submittedName>
</protein>
<proteinExistence type="inferred from homology"/>
<dbReference type="PANTHER" id="PTHR43350">
    <property type="entry name" value="NAD-DEPENDENT ALCOHOL DEHYDROGENASE"/>
    <property type="match status" value="1"/>
</dbReference>
<dbReference type="GO" id="GO:0046872">
    <property type="term" value="F:metal ion binding"/>
    <property type="evidence" value="ECO:0007669"/>
    <property type="project" value="UniProtKB-KW"/>
</dbReference>
<dbReference type="Proteomes" id="UP000005926">
    <property type="component" value="Unassembled WGS sequence"/>
</dbReference>
<dbReference type="EC" id="1.1.1.1" evidence="8"/>
<comment type="cofactor">
    <cofactor evidence="1">
        <name>Zn(2+)</name>
        <dbReference type="ChEBI" id="CHEBI:29105"/>
    </cofactor>
</comment>
<dbReference type="PANTHER" id="PTHR43350:SF19">
    <property type="entry name" value="D-GULOSIDE 3-DEHYDROGENASE"/>
    <property type="match status" value="1"/>
</dbReference>
<dbReference type="AlphaFoldDB" id="C8NFZ6"/>
<dbReference type="Pfam" id="PF00107">
    <property type="entry name" value="ADH_zinc_N"/>
    <property type="match status" value="1"/>
</dbReference>
<feature type="domain" description="Alcohol dehydrogenase-like C-terminal" evidence="6">
    <location>
        <begin position="195"/>
        <end position="298"/>
    </location>
</feature>
<dbReference type="RefSeq" id="WP_005606806.1">
    <property type="nucleotide sequence ID" value="NZ_CP102283.1"/>
</dbReference>
<evidence type="ECO:0000256" key="2">
    <source>
        <dbReference type="ARBA" id="ARBA00008072"/>
    </source>
</evidence>
<dbReference type="HOGENOM" id="CLU_823603_0_0_9"/>
<dbReference type="eggNOG" id="COG1063">
    <property type="taxonomic scope" value="Bacteria"/>
</dbReference>
<feature type="domain" description="Alcohol dehydrogenase-like N-terminal" evidence="7">
    <location>
        <begin position="26"/>
        <end position="135"/>
    </location>
</feature>
<dbReference type="InterPro" id="IPR036291">
    <property type="entry name" value="NAD(P)-bd_dom_sf"/>
</dbReference>
<dbReference type="InterPro" id="IPR013149">
    <property type="entry name" value="ADH-like_C"/>
</dbReference>
<evidence type="ECO:0000256" key="5">
    <source>
        <dbReference type="ARBA" id="ARBA00023002"/>
    </source>
</evidence>
<evidence type="ECO:0000313" key="9">
    <source>
        <dbReference type="Proteomes" id="UP000005926"/>
    </source>
</evidence>
<evidence type="ECO:0000256" key="1">
    <source>
        <dbReference type="ARBA" id="ARBA00001947"/>
    </source>
</evidence>
<dbReference type="GO" id="GO:0004022">
    <property type="term" value="F:alcohol dehydrogenase (NAD+) activity"/>
    <property type="evidence" value="ECO:0007669"/>
    <property type="project" value="UniProtKB-EC"/>
</dbReference>
<dbReference type="SUPFAM" id="SSF50129">
    <property type="entry name" value="GroES-like"/>
    <property type="match status" value="1"/>
</dbReference>
<evidence type="ECO:0000259" key="6">
    <source>
        <dbReference type="Pfam" id="PF00107"/>
    </source>
</evidence>
<dbReference type="EMBL" id="ACKZ01000016">
    <property type="protein sequence ID" value="EEW37482.1"/>
    <property type="molecule type" value="Genomic_DNA"/>
</dbReference>
<accession>C8NFZ6</accession>
<dbReference type="SUPFAM" id="SSF51735">
    <property type="entry name" value="NAD(P)-binding Rossmann-fold domains"/>
    <property type="match status" value="1"/>
</dbReference>
<dbReference type="STRING" id="638301.HMPREF0444_0841"/>
<dbReference type="InterPro" id="IPR013154">
    <property type="entry name" value="ADH-like_N"/>
</dbReference>
<dbReference type="InterPro" id="IPR011032">
    <property type="entry name" value="GroES-like_sf"/>
</dbReference>
<comment type="similarity">
    <text evidence="2">Belongs to the zinc-containing alcohol dehydrogenase family.</text>
</comment>
<evidence type="ECO:0000259" key="7">
    <source>
        <dbReference type="Pfam" id="PF08240"/>
    </source>
</evidence>
<dbReference type="Gene3D" id="3.40.50.720">
    <property type="entry name" value="NAD(P)-binding Rossmann-like Domain"/>
    <property type="match status" value="1"/>
</dbReference>
<reference evidence="8 9" key="1">
    <citation type="submission" date="2009-08" db="EMBL/GenBank/DDBJ databases">
        <authorList>
            <person name="Muzny D."/>
            <person name="Qin X."/>
            <person name="Deng J."/>
            <person name="Jiang H."/>
            <person name="Liu Y."/>
            <person name="Qu J."/>
            <person name="Song X.-Z."/>
            <person name="Zhang L."/>
            <person name="Thornton R."/>
            <person name="Coyle M."/>
            <person name="Francisco L."/>
            <person name="Jackson L."/>
            <person name="Javaid M."/>
            <person name="Korchina V."/>
            <person name="Kovar C."/>
            <person name="Mata R."/>
            <person name="Mathew T."/>
            <person name="Ngo R."/>
            <person name="Nguyen L."/>
            <person name="Nguyen N."/>
            <person name="Okwuonu G."/>
            <person name="Ongeri F."/>
            <person name="Pham C."/>
            <person name="Simmons D."/>
            <person name="Wilczek-Boney K."/>
            <person name="Hale W."/>
            <person name="Jakkamsetti A."/>
            <person name="Pham P."/>
            <person name="Ruth R."/>
            <person name="San Lucas F."/>
            <person name="Warren J."/>
            <person name="Zhang J."/>
            <person name="Zhao Z."/>
            <person name="Zhou C."/>
            <person name="Zhu D."/>
            <person name="Lee S."/>
            <person name="Bess C."/>
            <person name="Blankenburg K."/>
            <person name="Forbes L."/>
            <person name="Fu Q."/>
            <person name="Gubbala S."/>
            <person name="Hirani K."/>
            <person name="Jayaseelan J.C."/>
            <person name="Lara F."/>
            <person name="Munidasa M."/>
            <person name="Palculict T."/>
            <person name="Patil S."/>
            <person name="Pu L.-L."/>
            <person name="Saada N."/>
            <person name="Tang L."/>
            <person name="Weissenberger G."/>
            <person name="Zhu Y."/>
            <person name="Hemphill L."/>
            <person name="Shang Y."/>
            <person name="Youmans B."/>
            <person name="Ayvaz T."/>
            <person name="Ross M."/>
            <person name="Santibanez J."/>
            <person name="Aqrawi P."/>
            <person name="Gross S."/>
            <person name="Joshi V."/>
            <person name="Fowler G."/>
            <person name="Nazareth L."/>
            <person name="Reid J."/>
            <person name="Worley K."/>
            <person name="Petrosino J."/>
            <person name="Highlander S."/>
            <person name="Gibbs R."/>
        </authorList>
    </citation>
    <scope>NUCLEOTIDE SEQUENCE [LARGE SCALE GENOMIC DNA]</scope>
    <source>
        <strain evidence="8 9">ATCC 49175</strain>
    </source>
</reference>
<keyword evidence="9" id="KW-1185">Reference proteome</keyword>
<keyword evidence="3" id="KW-0479">Metal-binding</keyword>
<name>C8NFZ6_9LACT</name>
<sequence length="342" mass="39201">MINRVYQLIRPSFFSIKYEDVSFYEKDTVVVRPNYLALCHADQRYFQGTRPAKILQKKLPMALIHECCGIVVADPTGTYKPGDHVVMIPNQPPRDFDHDTEFYENYVNGTYFRSSGYDGFMREFVTIPIDRVVKYEEVPDKVAAISEFVSVGVHGLRRFDKVAHSRRNRIVVWGSGSLAYVVATIAKAKFPESTIIVVGKDPEKLRLFSFVDEVYDVSNLPEDFTFDHAIECVGGSGTQDAYREIIRHIQPQGAVVMMGVSEFEVPLNTRDILEKGLTWVGSSRSGRKDFEEAVQFMSDPKVHARLNLIIFESNPIQEMKDIYHFFEEDKLTPFKTVAKWDI</sequence>
<evidence type="ECO:0000256" key="3">
    <source>
        <dbReference type="ARBA" id="ARBA00022723"/>
    </source>
</evidence>
<organism evidence="8 9">
    <name type="scientific">Granulicatella adiacens ATCC 49175</name>
    <dbReference type="NCBI Taxonomy" id="638301"/>
    <lineage>
        <taxon>Bacteria</taxon>
        <taxon>Bacillati</taxon>
        <taxon>Bacillota</taxon>
        <taxon>Bacilli</taxon>
        <taxon>Lactobacillales</taxon>
        <taxon>Carnobacteriaceae</taxon>
        <taxon>Granulicatella</taxon>
    </lineage>
</organism>
<keyword evidence="4" id="KW-0862">Zinc</keyword>
<evidence type="ECO:0000313" key="8">
    <source>
        <dbReference type="EMBL" id="EEW37482.1"/>
    </source>
</evidence>
<dbReference type="Pfam" id="PF08240">
    <property type="entry name" value="ADH_N"/>
    <property type="match status" value="1"/>
</dbReference>